<dbReference type="GO" id="GO:0032259">
    <property type="term" value="P:methylation"/>
    <property type="evidence" value="ECO:0007669"/>
    <property type="project" value="UniProtKB-KW"/>
</dbReference>
<dbReference type="Pfam" id="PF04816">
    <property type="entry name" value="TrmK"/>
    <property type="match status" value="1"/>
</dbReference>
<dbReference type="PANTHER" id="PTHR38451">
    <property type="entry name" value="TRNA (ADENINE(22)-N(1))-METHYLTRANSFERASE"/>
    <property type="match status" value="1"/>
</dbReference>
<dbReference type="SUPFAM" id="SSF53335">
    <property type="entry name" value="S-adenosyl-L-methionine-dependent methyltransferases"/>
    <property type="match status" value="1"/>
</dbReference>
<accession>A0ABQ1P6E9</accession>
<dbReference type="Gene3D" id="1.10.287.1890">
    <property type="match status" value="1"/>
</dbReference>
<dbReference type="GO" id="GO:0008168">
    <property type="term" value="F:methyltransferase activity"/>
    <property type="evidence" value="ECO:0007669"/>
    <property type="project" value="UniProtKB-KW"/>
</dbReference>
<keyword evidence="1" id="KW-0489">Methyltransferase</keyword>
<dbReference type="PIRSF" id="PIRSF018637">
    <property type="entry name" value="TrmK"/>
    <property type="match status" value="1"/>
</dbReference>
<dbReference type="Gene3D" id="3.40.50.150">
    <property type="entry name" value="Vaccinia Virus protein VP39"/>
    <property type="match status" value="1"/>
</dbReference>
<comment type="caution">
    <text evidence="1">The sequence shown here is derived from an EMBL/GenBank/DDBJ whole genome shotgun (WGS) entry which is preliminary data.</text>
</comment>
<evidence type="ECO:0000313" key="2">
    <source>
        <dbReference type="Proteomes" id="UP000619534"/>
    </source>
</evidence>
<dbReference type="RefSeq" id="WP_062446787.1">
    <property type="nucleotide sequence ID" value="NZ_BMCJ01000004.1"/>
</dbReference>
<dbReference type="InterPro" id="IPR006901">
    <property type="entry name" value="TrmK"/>
</dbReference>
<evidence type="ECO:0000313" key="1">
    <source>
        <dbReference type="EMBL" id="GGC91948.1"/>
    </source>
</evidence>
<dbReference type="PANTHER" id="PTHR38451:SF1">
    <property type="entry name" value="TRNA (ADENINE(22)-N(1))-METHYLTRANSFERASE"/>
    <property type="match status" value="1"/>
</dbReference>
<name>A0ABQ1P6E9_9BACI</name>
<gene>
    <name evidence="1" type="ORF">GCM10007216_23350</name>
</gene>
<protein>
    <submittedName>
        <fullName evidence="1">SAM-dependent methyltransferase</fullName>
    </submittedName>
</protein>
<keyword evidence="1" id="KW-0808">Transferase</keyword>
<reference evidence="2" key="1">
    <citation type="journal article" date="2019" name="Int. J. Syst. Evol. Microbiol.">
        <title>The Global Catalogue of Microorganisms (GCM) 10K type strain sequencing project: providing services to taxonomists for standard genome sequencing and annotation.</title>
        <authorList>
            <consortium name="The Broad Institute Genomics Platform"/>
            <consortium name="The Broad Institute Genome Sequencing Center for Infectious Disease"/>
            <person name="Wu L."/>
            <person name="Ma J."/>
        </authorList>
    </citation>
    <scope>NUCLEOTIDE SEQUENCE [LARGE SCALE GENOMIC DNA]</scope>
    <source>
        <strain evidence="2">CCM 7282</strain>
    </source>
</reference>
<dbReference type="EMBL" id="BMCJ01000004">
    <property type="protein sequence ID" value="GGC91948.1"/>
    <property type="molecule type" value="Genomic_DNA"/>
</dbReference>
<sequence length="234" mass="26440">MNEKLLSRRLQVVASYLPLGAHFADIGSDHAYLPCYVCLKDPSAVAVAGEVNDGPYQSAKKEVEANDLTDRISVRKGDGLSVLSPDEVEQVVIAGMGGTLITNILETGKRKLSRVSRVVVQPNVDAKSLRRWLADNRYKIMAEEILEEAGHIYEVIVADKQAAGEQAKYTPKEIYFGPYLLKEKNDSFKRKWREEKAKKEYVREEMNKAVTPDTKKIAVLEQEIQWIEEVMQNE</sequence>
<proteinExistence type="predicted"/>
<dbReference type="InterPro" id="IPR029063">
    <property type="entry name" value="SAM-dependent_MTases_sf"/>
</dbReference>
<keyword evidence="2" id="KW-1185">Reference proteome</keyword>
<organism evidence="1 2">
    <name type="scientific">Thalassobacillus devorans</name>
    <dbReference type="NCBI Taxonomy" id="279813"/>
    <lineage>
        <taxon>Bacteria</taxon>
        <taxon>Bacillati</taxon>
        <taxon>Bacillota</taxon>
        <taxon>Bacilli</taxon>
        <taxon>Bacillales</taxon>
        <taxon>Bacillaceae</taxon>
        <taxon>Thalassobacillus</taxon>
    </lineage>
</organism>
<dbReference type="Proteomes" id="UP000619534">
    <property type="component" value="Unassembled WGS sequence"/>
</dbReference>